<dbReference type="Proteomes" id="UP000219327">
    <property type="component" value="Unassembled WGS sequence"/>
</dbReference>
<dbReference type="GO" id="GO:0046872">
    <property type="term" value="F:metal ion binding"/>
    <property type="evidence" value="ECO:0007669"/>
    <property type="project" value="TreeGrafter"/>
</dbReference>
<dbReference type="HAMAP" id="MF_00578">
    <property type="entry name" value="Glu_cys_ligase"/>
    <property type="match status" value="1"/>
</dbReference>
<reference evidence="11 12" key="1">
    <citation type="submission" date="2017-08" db="EMBL/GenBank/DDBJ databases">
        <title>Fine stratification of microbial communities through a metagenomic profile of the photic zone.</title>
        <authorList>
            <person name="Haro-Moreno J.M."/>
            <person name="Lopez-Perez M."/>
            <person name="De La Torre J."/>
            <person name="Picazo A."/>
            <person name="Camacho A."/>
            <person name="Rodriguez-Valera F."/>
        </authorList>
    </citation>
    <scope>NUCLEOTIDE SEQUENCE [LARGE SCALE GENOMIC DNA]</scope>
    <source>
        <strain evidence="11">MED-G24</strain>
    </source>
</reference>
<dbReference type="SUPFAM" id="SSF55931">
    <property type="entry name" value="Glutamine synthetase/guanido kinase"/>
    <property type="match status" value="1"/>
</dbReference>
<dbReference type="UniPathway" id="UPA00142">
    <property type="reaction ID" value="UER00209"/>
</dbReference>
<dbReference type="InterPro" id="IPR007370">
    <property type="entry name" value="Glu_cys_ligase"/>
</dbReference>
<evidence type="ECO:0000256" key="3">
    <source>
        <dbReference type="ARBA" id="ARBA00022598"/>
    </source>
</evidence>
<dbReference type="Gene3D" id="3.30.590.20">
    <property type="match status" value="1"/>
</dbReference>
<evidence type="ECO:0000256" key="8">
    <source>
        <dbReference type="HAMAP-Rule" id="MF_00578"/>
    </source>
</evidence>
<evidence type="ECO:0000256" key="4">
    <source>
        <dbReference type="ARBA" id="ARBA00022684"/>
    </source>
</evidence>
<dbReference type="PANTHER" id="PTHR38761">
    <property type="entry name" value="GLUTAMATE--CYSTEINE LIGASE"/>
    <property type="match status" value="1"/>
</dbReference>
<comment type="similarity">
    <text evidence="2 8">Belongs to the glutamate--cysteine ligase type 1 family. Type 1 subfamily.</text>
</comment>
<dbReference type="PANTHER" id="PTHR38761:SF1">
    <property type="entry name" value="GLUTAMATE--CYSTEINE LIGASE"/>
    <property type="match status" value="1"/>
</dbReference>
<dbReference type="AlphaFoldDB" id="A0A2A5WTK5"/>
<evidence type="ECO:0000256" key="5">
    <source>
        <dbReference type="ARBA" id="ARBA00022741"/>
    </source>
</evidence>
<proteinExistence type="inferred from homology"/>
<sequence length="523" mass="58391">MSRADRLKPSEFDIGETSFNRGIERESLRVTSNGELALTPHPSALGAKLTHPKITTDFSESQLELITPVFTSVDDVLAELARIHQYVHHSLDGELLWPASMPCLLPSDSKIPLADYGNSNVALHKKTYRSGLGIRYGRSMQTISAVHYNFSPDDTIFTQLAAADKTPNTTPYRNERYYGLMRNFRDLSWLPVYLFGASPAITSSFAKAAAHDLIQLDEGTLYSPHATSLRNGDLGYQSETQNGLMDVCYNGIESYIAAIARGTTTPHEPYVHLNTDPSSILQLNSNLLQSEAEFYTSIRAKCIPEANENFLNALARRGVEYVEVRLLDLNPFSTLGIDADALRFLDLLLTFCLFSDSRIHPPTRCLAVTENLQRVVRQGRDSPDKLLLNAPSGARSLSAWGTKVMDALEPWAQQFGEHYVSSLKQQREKLREPARTPSAEMLTRMVDQRIGFVEFGTELARQQHDSIRSPDPDTLSEFKADAEYSLTQLVDREALEEAPFATFLANLNAEYEDIRTSLADTTS</sequence>
<comment type="pathway">
    <text evidence="1 8 9">Sulfur metabolism; glutathione biosynthesis; glutathione from L-cysteine and L-glutamate: step 1/2.</text>
</comment>
<comment type="caution">
    <text evidence="11">The sequence shown here is derived from an EMBL/GenBank/DDBJ whole genome shotgun (WGS) entry which is preliminary data.</text>
</comment>
<evidence type="ECO:0000256" key="2">
    <source>
        <dbReference type="ARBA" id="ARBA00008772"/>
    </source>
</evidence>
<evidence type="ECO:0000256" key="7">
    <source>
        <dbReference type="ARBA" id="ARBA00048819"/>
    </source>
</evidence>
<name>A0A2A5WTK5_9GAMM</name>
<keyword evidence="6 8" id="KW-0067">ATP-binding</keyword>
<dbReference type="GO" id="GO:0005524">
    <property type="term" value="F:ATP binding"/>
    <property type="evidence" value="ECO:0007669"/>
    <property type="project" value="UniProtKB-KW"/>
</dbReference>
<dbReference type="Pfam" id="PF04262">
    <property type="entry name" value="Glu_cys_ligase"/>
    <property type="match status" value="1"/>
</dbReference>
<dbReference type="NCBIfam" id="TIGR01434">
    <property type="entry name" value="glu_cys_ligase"/>
    <property type="match status" value="1"/>
</dbReference>
<keyword evidence="3 8" id="KW-0436">Ligase</keyword>
<evidence type="ECO:0000259" key="10">
    <source>
        <dbReference type="Pfam" id="PF04262"/>
    </source>
</evidence>
<keyword evidence="5 8" id="KW-0547">Nucleotide-binding</keyword>
<dbReference type="InterPro" id="IPR006334">
    <property type="entry name" value="Glut_cys_ligase"/>
</dbReference>
<dbReference type="GO" id="GO:0004357">
    <property type="term" value="F:glutamate-cysteine ligase activity"/>
    <property type="evidence" value="ECO:0007669"/>
    <property type="project" value="UniProtKB-UniRule"/>
</dbReference>
<dbReference type="EC" id="6.3.2.2" evidence="8"/>
<gene>
    <name evidence="8 11" type="primary">gshA</name>
    <name evidence="11" type="ORF">CNE99_05345</name>
</gene>
<keyword evidence="4 8" id="KW-0317">Glutathione biosynthesis</keyword>
<feature type="domain" description="Glutamate--cysteine ligase" evidence="10">
    <location>
        <begin position="18"/>
        <end position="375"/>
    </location>
</feature>
<evidence type="ECO:0000256" key="6">
    <source>
        <dbReference type="ARBA" id="ARBA00022840"/>
    </source>
</evidence>
<evidence type="ECO:0000256" key="9">
    <source>
        <dbReference type="RuleBase" id="RU004391"/>
    </source>
</evidence>
<evidence type="ECO:0000256" key="1">
    <source>
        <dbReference type="ARBA" id="ARBA00005006"/>
    </source>
</evidence>
<comment type="catalytic activity">
    <reaction evidence="7 8 9">
        <text>L-cysteine + L-glutamate + ATP = gamma-L-glutamyl-L-cysteine + ADP + phosphate + H(+)</text>
        <dbReference type="Rhea" id="RHEA:13285"/>
        <dbReference type="ChEBI" id="CHEBI:15378"/>
        <dbReference type="ChEBI" id="CHEBI:29985"/>
        <dbReference type="ChEBI" id="CHEBI:30616"/>
        <dbReference type="ChEBI" id="CHEBI:35235"/>
        <dbReference type="ChEBI" id="CHEBI:43474"/>
        <dbReference type="ChEBI" id="CHEBI:58173"/>
        <dbReference type="ChEBI" id="CHEBI:456216"/>
        <dbReference type="EC" id="6.3.2.2"/>
    </reaction>
</comment>
<evidence type="ECO:0000313" key="12">
    <source>
        <dbReference type="Proteomes" id="UP000219327"/>
    </source>
</evidence>
<protein>
    <recommendedName>
        <fullName evidence="8">Glutamate--cysteine ligase</fullName>
        <ecNumber evidence="8">6.3.2.2</ecNumber>
    </recommendedName>
    <alternativeName>
        <fullName evidence="8">Gamma-ECS</fullName>
        <shortName evidence="8">GCS</shortName>
    </alternativeName>
    <alternativeName>
        <fullName evidence="8">Gamma-glutamylcysteine synthetase</fullName>
    </alternativeName>
</protein>
<dbReference type="GO" id="GO:0006750">
    <property type="term" value="P:glutathione biosynthetic process"/>
    <property type="evidence" value="ECO:0007669"/>
    <property type="project" value="UniProtKB-UniRule"/>
</dbReference>
<dbReference type="InterPro" id="IPR014746">
    <property type="entry name" value="Gln_synth/guanido_kin_cat_dom"/>
</dbReference>
<evidence type="ECO:0000313" key="11">
    <source>
        <dbReference type="EMBL" id="PDH39593.1"/>
    </source>
</evidence>
<organism evidence="11 12">
    <name type="scientific">OM182 bacterium MED-G24</name>
    <dbReference type="NCBI Taxonomy" id="1986255"/>
    <lineage>
        <taxon>Bacteria</taxon>
        <taxon>Pseudomonadati</taxon>
        <taxon>Pseudomonadota</taxon>
        <taxon>Gammaproteobacteria</taxon>
        <taxon>OMG group</taxon>
        <taxon>OM182 clade</taxon>
    </lineage>
</organism>
<accession>A0A2A5WTK5</accession>
<dbReference type="GO" id="GO:0005829">
    <property type="term" value="C:cytosol"/>
    <property type="evidence" value="ECO:0007669"/>
    <property type="project" value="TreeGrafter"/>
</dbReference>
<dbReference type="EMBL" id="NTKD01000022">
    <property type="protein sequence ID" value="PDH39593.1"/>
    <property type="molecule type" value="Genomic_DNA"/>
</dbReference>